<keyword evidence="1" id="KW-1133">Transmembrane helix</keyword>
<accession>A0A9X2CE25</accession>
<evidence type="ECO:0000256" key="1">
    <source>
        <dbReference type="SAM" id="Phobius"/>
    </source>
</evidence>
<sequence>MLVKTLLCREGRDTGLRLMTIVFSAFALLSIAALVFPASIIILIATVVSLPIVGLSAMRRLHDANKTITFVLVCLLPVLIFGVAAYFEAPLGALASVFLFGLACGGYLSFLPAKNPIQYTLGYYGPHRVMNSAQSAMHRRQDPVMQGQAVSLSITENPFANQEAQPQTVQNDADTANVAYQAVNNDVEPTQSPKHDEPYVTQQFDADDEHDTANSTFSAKRERNNQPLYVDQDALQSGSITELAKSWVNMAKLHQQKLLLAGKILAAVFVLGLLIYLVMALINAFSSSEDSDVETEMSQGVIEPVNMSRHMVKLPDGFWLALEGDVLILRWLGDTGDAQNLWQLASAVGDKTCAELEFNDGSQFRPMTVDLLADGATEAKFTPLDKYVMVNNIALRGDFKLCGYKFSLKGSQAALMKNPQFETLLSQ</sequence>
<proteinExistence type="predicted"/>
<protein>
    <submittedName>
        <fullName evidence="2">DUF805 domain-containing protein</fullName>
    </submittedName>
</protein>
<keyword evidence="3" id="KW-1185">Reference proteome</keyword>
<feature type="transmembrane region" description="Helical" evidence="1">
    <location>
        <begin position="22"/>
        <end position="55"/>
    </location>
</feature>
<dbReference type="AlphaFoldDB" id="A0A9X2CE25"/>
<dbReference type="RefSeq" id="WP_188925527.1">
    <property type="nucleotide sequence ID" value="NZ_BMQI01000026.1"/>
</dbReference>
<feature type="transmembrane region" description="Helical" evidence="1">
    <location>
        <begin position="258"/>
        <end position="282"/>
    </location>
</feature>
<keyword evidence="1" id="KW-0812">Transmembrane</keyword>
<dbReference type="Proteomes" id="UP001139408">
    <property type="component" value="Unassembled WGS sequence"/>
</dbReference>
<comment type="caution">
    <text evidence="2">The sequence shown here is derived from an EMBL/GenBank/DDBJ whole genome shotgun (WGS) entry which is preliminary data.</text>
</comment>
<reference evidence="2" key="1">
    <citation type="submission" date="2022-01" db="EMBL/GenBank/DDBJ databases">
        <title>Whole genome-based taxonomy of the Shewanellaceae.</title>
        <authorList>
            <person name="Martin-Rodriguez A.J."/>
        </authorList>
    </citation>
    <scope>NUCLEOTIDE SEQUENCE</scope>
    <source>
        <strain evidence="2">DSM 23803</strain>
    </source>
</reference>
<evidence type="ECO:0000313" key="3">
    <source>
        <dbReference type="Proteomes" id="UP001139408"/>
    </source>
</evidence>
<name>A0A9X2CE25_9GAMM</name>
<organism evidence="2 3">
    <name type="scientific">Shewanella algicola</name>
    <dbReference type="NCBI Taxonomy" id="640633"/>
    <lineage>
        <taxon>Bacteria</taxon>
        <taxon>Pseudomonadati</taxon>
        <taxon>Pseudomonadota</taxon>
        <taxon>Gammaproteobacteria</taxon>
        <taxon>Alteromonadales</taxon>
        <taxon>Shewanellaceae</taxon>
        <taxon>Shewanella</taxon>
    </lineage>
</organism>
<keyword evidence="1" id="KW-0472">Membrane</keyword>
<gene>
    <name evidence="2" type="ORF">L2749_12245</name>
</gene>
<dbReference type="EMBL" id="JAKILJ010000026">
    <property type="protein sequence ID" value="MCL1106016.1"/>
    <property type="molecule type" value="Genomic_DNA"/>
</dbReference>
<feature type="transmembrane region" description="Helical" evidence="1">
    <location>
        <begin position="93"/>
        <end position="111"/>
    </location>
</feature>
<evidence type="ECO:0000313" key="2">
    <source>
        <dbReference type="EMBL" id="MCL1106016.1"/>
    </source>
</evidence>
<feature type="transmembrane region" description="Helical" evidence="1">
    <location>
        <begin position="67"/>
        <end position="87"/>
    </location>
</feature>